<evidence type="ECO:0000256" key="1">
    <source>
        <dbReference type="PROSITE-ProRule" id="PRU00176"/>
    </source>
</evidence>
<evidence type="ECO:0000259" key="3">
    <source>
        <dbReference type="PROSITE" id="PS50102"/>
    </source>
</evidence>
<gene>
    <name evidence="4" type="ORF">NSCI0253_LOCUS28729</name>
</gene>
<dbReference type="InterPro" id="IPR000504">
    <property type="entry name" value="RRM_dom"/>
</dbReference>
<dbReference type="EMBL" id="HBFQ01040514">
    <property type="protein sequence ID" value="CAD8854378.1"/>
    <property type="molecule type" value="Transcribed_RNA"/>
</dbReference>
<accession>A0A7S1AHG0</accession>
<protein>
    <recommendedName>
        <fullName evidence="3">RRM domain-containing protein</fullName>
    </recommendedName>
</protein>
<dbReference type="GO" id="GO:0003723">
    <property type="term" value="F:RNA binding"/>
    <property type="evidence" value="ECO:0007669"/>
    <property type="project" value="UniProtKB-UniRule"/>
</dbReference>
<dbReference type="AlphaFoldDB" id="A0A7S1AHG0"/>
<dbReference type="Pfam" id="PF04059">
    <property type="entry name" value="RRM_2"/>
    <property type="match status" value="1"/>
</dbReference>
<dbReference type="InterPro" id="IPR035979">
    <property type="entry name" value="RBD_domain_sf"/>
</dbReference>
<dbReference type="Gene3D" id="3.30.70.330">
    <property type="match status" value="1"/>
</dbReference>
<keyword evidence="1" id="KW-0694">RNA-binding</keyword>
<dbReference type="InterPro" id="IPR012677">
    <property type="entry name" value="Nucleotide-bd_a/b_plait_sf"/>
</dbReference>
<feature type="compositionally biased region" description="Low complexity" evidence="2">
    <location>
        <begin position="334"/>
        <end position="343"/>
    </location>
</feature>
<evidence type="ECO:0000256" key="2">
    <source>
        <dbReference type="SAM" id="MobiDB-lite"/>
    </source>
</evidence>
<dbReference type="PROSITE" id="PS50102">
    <property type="entry name" value="RRM"/>
    <property type="match status" value="1"/>
</dbReference>
<dbReference type="InterPro" id="IPR007201">
    <property type="entry name" value="Mei2-like_Rrm_C"/>
</dbReference>
<reference evidence="4" key="1">
    <citation type="submission" date="2021-01" db="EMBL/GenBank/DDBJ databases">
        <authorList>
            <person name="Corre E."/>
            <person name="Pelletier E."/>
            <person name="Niang G."/>
            <person name="Scheremetjew M."/>
            <person name="Finn R."/>
            <person name="Kale V."/>
            <person name="Holt S."/>
            <person name="Cochrane G."/>
            <person name="Meng A."/>
            <person name="Brown T."/>
            <person name="Cohen L."/>
        </authorList>
    </citation>
    <scope>NUCLEOTIDE SEQUENCE</scope>
</reference>
<name>A0A7S1AHG0_NOCSC</name>
<feature type="compositionally biased region" description="Basic and acidic residues" evidence="2">
    <location>
        <begin position="80"/>
        <end position="90"/>
    </location>
</feature>
<proteinExistence type="predicted"/>
<sequence length="367" mass="40126">MARAFMEQRQAPLGNTFVNFVPRLDFEDALAQADPSVITESGPMHRRRHSFGGFVPHALLPLQQRPFLDVLESRGQQRKPPPDADGKQRSDGASLEGLVACGERDTKHHASCSSSVWASTLLRCVSSQQRPADVPCDIFPASHTEQSAPSSELHLCVVASERSSAQVRRDCFIELVAAAGGIAFDIEERSEGQASKETILVDGEVALSDSVTTLMIRNLPRRLAQKTLLEELDNTGFAGLFDFCYMPCCFDSGAGKGYAFVNFTTVEAAERLITAWHKTHRFGLKECDVPLNIAPASVQGLIRNTSKWRAPRMSRVRNPNLRPFVVPRDDPLAGESSVSSGGEQVAPAHTIDAETASEQNEVHCTEL</sequence>
<dbReference type="SUPFAM" id="SSF54928">
    <property type="entry name" value="RNA-binding domain, RBD"/>
    <property type="match status" value="1"/>
</dbReference>
<organism evidence="4">
    <name type="scientific">Noctiluca scintillans</name>
    <name type="common">Sea sparkle</name>
    <name type="synonym">Red tide dinoflagellate</name>
    <dbReference type="NCBI Taxonomy" id="2966"/>
    <lineage>
        <taxon>Eukaryota</taxon>
        <taxon>Sar</taxon>
        <taxon>Alveolata</taxon>
        <taxon>Dinophyceae</taxon>
        <taxon>Noctilucales</taxon>
        <taxon>Noctilucaceae</taxon>
        <taxon>Noctiluca</taxon>
    </lineage>
</organism>
<feature type="region of interest" description="Disordered" evidence="2">
    <location>
        <begin position="73"/>
        <end position="92"/>
    </location>
</feature>
<evidence type="ECO:0000313" key="4">
    <source>
        <dbReference type="EMBL" id="CAD8854378.1"/>
    </source>
</evidence>
<feature type="region of interest" description="Disordered" evidence="2">
    <location>
        <begin position="325"/>
        <end position="346"/>
    </location>
</feature>
<feature type="domain" description="RRM" evidence="3">
    <location>
        <begin position="212"/>
        <end position="298"/>
    </location>
</feature>